<organism evidence="1 2">
    <name type="scientific">Candidatus Faecivivens stercoripullorum</name>
    <dbReference type="NCBI Taxonomy" id="2840805"/>
    <lineage>
        <taxon>Bacteria</taxon>
        <taxon>Bacillati</taxon>
        <taxon>Bacillota</taxon>
        <taxon>Clostridia</taxon>
        <taxon>Eubacteriales</taxon>
        <taxon>Oscillospiraceae</taxon>
        <taxon>Oscillospiraceae incertae sedis</taxon>
        <taxon>Candidatus Faecivivens</taxon>
    </lineage>
</organism>
<name>A0A9D1H582_9FIRM</name>
<proteinExistence type="predicted"/>
<dbReference type="EMBL" id="DVLW01000030">
    <property type="protein sequence ID" value="HIT93756.1"/>
    <property type="molecule type" value="Genomic_DNA"/>
</dbReference>
<dbReference type="AlphaFoldDB" id="A0A9D1H582"/>
<protein>
    <submittedName>
        <fullName evidence="1">DUF3277 family protein</fullName>
    </submittedName>
</protein>
<accession>A0A9D1H582</accession>
<gene>
    <name evidence="1" type="ORF">IAC43_01070</name>
</gene>
<dbReference type="NCBIfam" id="NF047581">
    <property type="entry name" value="gp105_phage_fam"/>
    <property type="match status" value="1"/>
</dbReference>
<reference evidence="1" key="2">
    <citation type="journal article" date="2021" name="PeerJ">
        <title>Extensive microbial diversity within the chicken gut microbiome revealed by metagenomics and culture.</title>
        <authorList>
            <person name="Gilroy R."/>
            <person name="Ravi A."/>
            <person name="Getino M."/>
            <person name="Pursley I."/>
            <person name="Horton D.L."/>
            <person name="Alikhan N.F."/>
            <person name="Baker D."/>
            <person name="Gharbi K."/>
            <person name="Hall N."/>
            <person name="Watson M."/>
            <person name="Adriaenssens E.M."/>
            <person name="Foster-Nyarko E."/>
            <person name="Jarju S."/>
            <person name="Secka A."/>
            <person name="Antonio M."/>
            <person name="Oren A."/>
            <person name="Chaudhuri R.R."/>
            <person name="La Ragione R."/>
            <person name="Hildebrand F."/>
            <person name="Pallen M.J."/>
        </authorList>
    </citation>
    <scope>NUCLEOTIDE SEQUENCE</scope>
    <source>
        <strain evidence="1">ChiBcec7-5410</strain>
    </source>
</reference>
<comment type="caution">
    <text evidence="1">The sequence shown here is derived from an EMBL/GenBank/DDBJ whole genome shotgun (WGS) entry which is preliminary data.</text>
</comment>
<evidence type="ECO:0000313" key="2">
    <source>
        <dbReference type="Proteomes" id="UP000824160"/>
    </source>
</evidence>
<sequence length="136" mass="14697">MVHTYNPKEVIAAFGSHIISGFAEDTFISIEAKGEGIPATVGCDGEVVRSVSPDDTYDVKITLLYGSESSSYFQSSFNRDKKTGDAAQSLIIKDLKGGLVFSADQAWVSQVASRTYGKTANSREWTLTTGQAEMNE</sequence>
<dbReference type="Proteomes" id="UP000824160">
    <property type="component" value="Unassembled WGS sequence"/>
</dbReference>
<evidence type="ECO:0000313" key="1">
    <source>
        <dbReference type="EMBL" id="HIT93756.1"/>
    </source>
</evidence>
<reference evidence="1" key="1">
    <citation type="submission" date="2020-10" db="EMBL/GenBank/DDBJ databases">
        <authorList>
            <person name="Gilroy R."/>
        </authorList>
    </citation>
    <scope>NUCLEOTIDE SEQUENCE</scope>
    <source>
        <strain evidence="1">ChiBcec7-5410</strain>
    </source>
</reference>
<dbReference type="InterPro" id="IPR021695">
    <property type="entry name" value="Phage_KPP10_Orf10"/>
</dbReference>